<keyword evidence="9" id="KW-0472">Membrane</keyword>
<dbReference type="InterPro" id="IPR050482">
    <property type="entry name" value="Sensor_HK_TwoCompSys"/>
</dbReference>
<keyword evidence="9" id="KW-0812">Transmembrane</keyword>
<dbReference type="RefSeq" id="WP_185041702.1">
    <property type="nucleotide sequence ID" value="NZ_BAABFG010000005.1"/>
</dbReference>
<dbReference type="PANTHER" id="PTHR24421">
    <property type="entry name" value="NITRATE/NITRITE SENSOR PROTEIN NARX-RELATED"/>
    <property type="match status" value="1"/>
</dbReference>
<keyword evidence="3" id="KW-0597">Phosphoprotein</keyword>
<name>A0A7W7GZV6_9ACTN</name>
<dbReference type="AlphaFoldDB" id="A0A7W7GZV6"/>
<evidence type="ECO:0000256" key="4">
    <source>
        <dbReference type="ARBA" id="ARBA00022679"/>
    </source>
</evidence>
<evidence type="ECO:0000259" key="11">
    <source>
        <dbReference type="Pfam" id="PF07730"/>
    </source>
</evidence>
<dbReference type="EMBL" id="JACHNB010000001">
    <property type="protein sequence ID" value="MBB4741187.1"/>
    <property type="molecule type" value="Genomic_DNA"/>
</dbReference>
<dbReference type="Pfam" id="PF02518">
    <property type="entry name" value="HATPase_c"/>
    <property type="match status" value="1"/>
</dbReference>
<reference evidence="12 13" key="1">
    <citation type="submission" date="2020-08" db="EMBL/GenBank/DDBJ databases">
        <title>Sequencing the genomes of 1000 actinobacteria strains.</title>
        <authorList>
            <person name="Klenk H.-P."/>
        </authorList>
    </citation>
    <scope>NUCLEOTIDE SEQUENCE [LARGE SCALE GENOMIC DNA]</scope>
    <source>
        <strain evidence="12 13">DSM 45809</strain>
    </source>
</reference>
<keyword evidence="4" id="KW-0808">Transferase</keyword>
<keyword evidence="9" id="KW-1133">Transmembrane helix</keyword>
<protein>
    <recommendedName>
        <fullName evidence="2">histidine kinase</fullName>
        <ecNumber evidence="2">2.7.13.3</ecNumber>
    </recommendedName>
</protein>
<evidence type="ECO:0000259" key="10">
    <source>
        <dbReference type="Pfam" id="PF02518"/>
    </source>
</evidence>
<accession>A0A7W7GZV6</accession>
<evidence type="ECO:0000256" key="1">
    <source>
        <dbReference type="ARBA" id="ARBA00000085"/>
    </source>
</evidence>
<proteinExistence type="predicted"/>
<organism evidence="12 13">
    <name type="scientific">Actinoplanes octamycinicus</name>
    <dbReference type="NCBI Taxonomy" id="135948"/>
    <lineage>
        <taxon>Bacteria</taxon>
        <taxon>Bacillati</taxon>
        <taxon>Actinomycetota</taxon>
        <taxon>Actinomycetes</taxon>
        <taxon>Micromonosporales</taxon>
        <taxon>Micromonosporaceae</taxon>
        <taxon>Actinoplanes</taxon>
    </lineage>
</organism>
<keyword evidence="13" id="KW-1185">Reference proteome</keyword>
<comment type="caution">
    <text evidence="12">The sequence shown here is derived from an EMBL/GenBank/DDBJ whole genome shotgun (WGS) entry which is preliminary data.</text>
</comment>
<keyword evidence="8" id="KW-0902">Two-component regulatory system</keyword>
<dbReference type="Gene3D" id="1.20.5.1930">
    <property type="match status" value="1"/>
</dbReference>
<dbReference type="Gene3D" id="3.30.565.10">
    <property type="entry name" value="Histidine kinase-like ATPase, C-terminal domain"/>
    <property type="match status" value="1"/>
</dbReference>
<sequence length="342" mass="34842">MWNAAVTVALAGLFWVLPAARADSVPRILTGVVLALVVAAAMLLRRRAPLAATLTAGAATLAGTALGVCQDPMLATAWCLYPLAIERAARARRLVIATALLVTALALVAGVPDGTGHDLGVRIVVAVAALSTAWLLGTAVGRQLAAAREAERARVQLALARDVHDVVGHALGVIAAEAGVVLSLPDAPAEELRETLAGVAGHARTALVDVQALVRSLRAPQRWDLTALAAGARAAGVRVELDADEEVPVSGVAYRVVQEGLSNVMRHAPGSSCSVSVRRVGGSVLVEVRDDGAVRPAGPPGSGLGLIGMRERVAATGGTVSWGERPGGGFAVTARLPVEEPA</sequence>
<keyword evidence="6 12" id="KW-0418">Kinase</keyword>
<gene>
    <name evidence="12" type="ORF">BJY16_004646</name>
</gene>
<dbReference type="Pfam" id="PF07730">
    <property type="entry name" value="HisKA_3"/>
    <property type="match status" value="1"/>
</dbReference>
<feature type="transmembrane region" description="Helical" evidence="9">
    <location>
        <begin position="94"/>
        <end position="111"/>
    </location>
</feature>
<dbReference type="GO" id="GO:0046983">
    <property type="term" value="F:protein dimerization activity"/>
    <property type="evidence" value="ECO:0007669"/>
    <property type="project" value="InterPro"/>
</dbReference>
<evidence type="ECO:0000256" key="2">
    <source>
        <dbReference type="ARBA" id="ARBA00012438"/>
    </source>
</evidence>
<feature type="transmembrane region" description="Helical" evidence="9">
    <location>
        <begin position="123"/>
        <end position="145"/>
    </location>
</feature>
<dbReference type="InterPro" id="IPR011712">
    <property type="entry name" value="Sig_transdc_His_kin_sub3_dim/P"/>
</dbReference>
<evidence type="ECO:0000313" key="12">
    <source>
        <dbReference type="EMBL" id="MBB4741187.1"/>
    </source>
</evidence>
<dbReference type="InterPro" id="IPR003594">
    <property type="entry name" value="HATPase_dom"/>
</dbReference>
<dbReference type="GO" id="GO:0016020">
    <property type="term" value="C:membrane"/>
    <property type="evidence" value="ECO:0007669"/>
    <property type="project" value="InterPro"/>
</dbReference>
<evidence type="ECO:0000256" key="5">
    <source>
        <dbReference type="ARBA" id="ARBA00022741"/>
    </source>
</evidence>
<feature type="domain" description="Signal transduction histidine kinase subgroup 3 dimerisation and phosphoacceptor" evidence="11">
    <location>
        <begin position="158"/>
        <end position="220"/>
    </location>
</feature>
<evidence type="ECO:0000256" key="8">
    <source>
        <dbReference type="ARBA" id="ARBA00023012"/>
    </source>
</evidence>
<comment type="catalytic activity">
    <reaction evidence="1">
        <text>ATP + protein L-histidine = ADP + protein N-phospho-L-histidine.</text>
        <dbReference type="EC" id="2.7.13.3"/>
    </reaction>
</comment>
<keyword evidence="5" id="KW-0547">Nucleotide-binding</keyword>
<evidence type="ECO:0000256" key="9">
    <source>
        <dbReference type="SAM" id="Phobius"/>
    </source>
</evidence>
<keyword evidence="7" id="KW-0067">ATP-binding</keyword>
<evidence type="ECO:0000256" key="7">
    <source>
        <dbReference type="ARBA" id="ARBA00022840"/>
    </source>
</evidence>
<dbReference type="InterPro" id="IPR036890">
    <property type="entry name" value="HATPase_C_sf"/>
</dbReference>
<dbReference type="CDD" id="cd16917">
    <property type="entry name" value="HATPase_UhpB-NarQ-NarX-like"/>
    <property type="match status" value="1"/>
</dbReference>
<dbReference type="SUPFAM" id="SSF55874">
    <property type="entry name" value="ATPase domain of HSP90 chaperone/DNA topoisomerase II/histidine kinase"/>
    <property type="match status" value="1"/>
</dbReference>
<feature type="transmembrane region" description="Helical" evidence="9">
    <location>
        <begin position="28"/>
        <end position="44"/>
    </location>
</feature>
<evidence type="ECO:0000313" key="13">
    <source>
        <dbReference type="Proteomes" id="UP000546162"/>
    </source>
</evidence>
<feature type="domain" description="Histidine kinase/HSP90-like ATPase" evidence="10">
    <location>
        <begin position="254"/>
        <end position="339"/>
    </location>
</feature>
<dbReference type="GO" id="GO:0005524">
    <property type="term" value="F:ATP binding"/>
    <property type="evidence" value="ECO:0007669"/>
    <property type="project" value="UniProtKB-KW"/>
</dbReference>
<dbReference type="GO" id="GO:0000155">
    <property type="term" value="F:phosphorelay sensor kinase activity"/>
    <property type="evidence" value="ECO:0007669"/>
    <property type="project" value="InterPro"/>
</dbReference>
<dbReference type="Proteomes" id="UP000546162">
    <property type="component" value="Unassembled WGS sequence"/>
</dbReference>
<evidence type="ECO:0000256" key="6">
    <source>
        <dbReference type="ARBA" id="ARBA00022777"/>
    </source>
</evidence>
<evidence type="ECO:0000256" key="3">
    <source>
        <dbReference type="ARBA" id="ARBA00022553"/>
    </source>
</evidence>
<dbReference type="PANTHER" id="PTHR24421:SF10">
    <property type="entry name" value="NITRATE_NITRITE SENSOR PROTEIN NARQ"/>
    <property type="match status" value="1"/>
</dbReference>
<dbReference type="EC" id="2.7.13.3" evidence="2"/>